<feature type="region of interest" description="Disordered" evidence="1">
    <location>
        <begin position="706"/>
        <end position="790"/>
    </location>
</feature>
<accession>A0ABD3H0D8</accession>
<dbReference type="Proteomes" id="UP001633002">
    <property type="component" value="Unassembled WGS sequence"/>
</dbReference>
<keyword evidence="3" id="KW-1185">Reference proteome</keyword>
<evidence type="ECO:0000313" key="3">
    <source>
        <dbReference type="Proteomes" id="UP001633002"/>
    </source>
</evidence>
<name>A0ABD3H0D8_9MARC</name>
<dbReference type="AlphaFoldDB" id="A0ABD3H0D8"/>
<feature type="region of interest" description="Disordered" evidence="1">
    <location>
        <begin position="68"/>
        <end position="272"/>
    </location>
</feature>
<evidence type="ECO:0000313" key="2">
    <source>
        <dbReference type="EMBL" id="KAL3683887.1"/>
    </source>
</evidence>
<comment type="caution">
    <text evidence="2">The sequence shown here is derived from an EMBL/GenBank/DDBJ whole genome shotgun (WGS) entry which is preliminary data.</text>
</comment>
<feature type="region of interest" description="Disordered" evidence="1">
    <location>
        <begin position="538"/>
        <end position="565"/>
    </location>
</feature>
<dbReference type="EMBL" id="JBJQOH010000006">
    <property type="protein sequence ID" value="KAL3683887.1"/>
    <property type="molecule type" value="Genomic_DNA"/>
</dbReference>
<proteinExistence type="predicted"/>
<feature type="region of interest" description="Disordered" evidence="1">
    <location>
        <begin position="1"/>
        <end position="21"/>
    </location>
</feature>
<feature type="compositionally biased region" description="Polar residues" evidence="1">
    <location>
        <begin position="1025"/>
        <end position="1038"/>
    </location>
</feature>
<gene>
    <name evidence="2" type="ORF">R1sor_001909</name>
</gene>
<feature type="region of interest" description="Disordered" evidence="1">
    <location>
        <begin position="341"/>
        <end position="366"/>
    </location>
</feature>
<evidence type="ECO:0000256" key="1">
    <source>
        <dbReference type="SAM" id="MobiDB-lite"/>
    </source>
</evidence>
<reference evidence="2 3" key="1">
    <citation type="submission" date="2024-09" db="EMBL/GenBank/DDBJ databases">
        <title>Chromosome-scale assembly of Riccia sorocarpa.</title>
        <authorList>
            <person name="Paukszto L."/>
        </authorList>
    </citation>
    <scope>NUCLEOTIDE SEQUENCE [LARGE SCALE GENOMIC DNA]</scope>
    <source>
        <strain evidence="2">LP-2024</strain>
        <tissue evidence="2">Aerial parts of the thallus</tissue>
    </source>
</reference>
<organism evidence="2 3">
    <name type="scientific">Riccia sorocarpa</name>
    <dbReference type="NCBI Taxonomy" id="122646"/>
    <lineage>
        <taxon>Eukaryota</taxon>
        <taxon>Viridiplantae</taxon>
        <taxon>Streptophyta</taxon>
        <taxon>Embryophyta</taxon>
        <taxon>Marchantiophyta</taxon>
        <taxon>Marchantiopsida</taxon>
        <taxon>Marchantiidae</taxon>
        <taxon>Marchantiales</taxon>
        <taxon>Ricciaceae</taxon>
        <taxon>Riccia</taxon>
    </lineage>
</organism>
<feature type="compositionally biased region" description="Polar residues" evidence="1">
    <location>
        <begin position="542"/>
        <end position="565"/>
    </location>
</feature>
<feature type="compositionally biased region" description="Polar residues" evidence="1">
    <location>
        <begin position="75"/>
        <end position="100"/>
    </location>
</feature>
<protein>
    <submittedName>
        <fullName evidence="2">Uncharacterized protein</fullName>
    </submittedName>
</protein>
<feature type="compositionally biased region" description="Polar residues" evidence="1">
    <location>
        <begin position="237"/>
        <end position="249"/>
    </location>
</feature>
<feature type="region of interest" description="Disordered" evidence="1">
    <location>
        <begin position="461"/>
        <end position="492"/>
    </location>
</feature>
<feature type="region of interest" description="Disordered" evidence="1">
    <location>
        <begin position="1023"/>
        <end position="1049"/>
    </location>
</feature>
<feature type="compositionally biased region" description="Low complexity" evidence="1">
    <location>
        <begin position="206"/>
        <end position="224"/>
    </location>
</feature>
<sequence>MKLDCFPDSESNNRSPHAGEWKHWSSGAGDVHKVVSEILMASQIAKEITGMVNACLVNVELGSSDEEKVARKSNKSNNIKLKAQGSSSHNRGPLISSSSKRIVKKQDPMHKFRVMTPSESSKRHYSSTGASTNSSRKEVLYPKSKPTAADLIRRPSSAAHMAQEISSTERKMQSRRSPRGVTSPRTSVEEPSGNSKSRTVVAPPESKSATARTSSSAECSSSLAVVKNQKRDVVLTGENSRAAPSSQRRNQVRLAEGSSMAAPTPRTSVEGSLSGANVLVTREHNATIESARLSSEEPLLRRGTNVSVAQSCEPSGISSAVMHASADDLVWSKIRAKFTAAAPPESHRHESSSSAQDQSSTRIRTDFNSSAAELASRNRVVKAAPAEATRVAETSCSSRENNVGRATANPVPVLAKIRTRVAAATSEPSAAASVTPKADPVKEDPVLARIRARVSAAAEPLAKNSVRENEPQAKLQSRATAGTPRKYSATTSDTWEAKEITNCYNSPRAGVGEYLSKKHVSPAAGAIPSTSAAAVLKRVRSSRSPPQASHQMSAVQPRLSTSAAVQSSSTNTFWRDTFSKIHIQQQLSPSAATAGLTPLAEALPPEKSLKFLKSPLRSQTGAAKMSSSAPGVKIPHPQGVPTTVAANFEINEDNGSVPSKGSFRSGRNDDWFKKSLEATEISLGASSKMWGKSGVNNKAVLFSNPTFAPASPPGSRPSPGKERSPTPPPGASSSTTDPRVVKPESPKRSTSATRRMREWVGNILPKRRSVSPNVGGGRFISPGRTSLPSLISRLPSRGRKSCSSAPRSSVYPFSSSRKEVAPAIELPLPPCRQAQQLTASKLAELPARPEAMELKAHKERMDRQAHGHHMAAQKFMMVQNWNQTVEPPTPFDKDVTLAEQTPAPFLYSKRQLNEMGCGYDDGRKHSDDSECNPNIGTIPNVKYSWEMKERDGLAVDKPEEIVDFMQELTFEKGEREAPRVLSRCSSMRQRQGQGTVAAGWNAAGKENIGPAAMRVGGNSALRKSCSVNSQRSTSTVRAMSTGKIRPGPSFLKRAKEWMRTQTPFRDRPQKTTAS</sequence>